<dbReference type="RefSeq" id="WP_106215646.1">
    <property type="nucleotide sequence ID" value="NZ_PVZF01000028.1"/>
</dbReference>
<dbReference type="Proteomes" id="UP000238083">
    <property type="component" value="Unassembled WGS sequence"/>
</dbReference>
<dbReference type="InterPro" id="IPR000587">
    <property type="entry name" value="Creatinase_N"/>
</dbReference>
<dbReference type="InterPro" id="IPR036005">
    <property type="entry name" value="Creatinase/aminopeptidase-like"/>
</dbReference>
<dbReference type="SUPFAM" id="SSF55920">
    <property type="entry name" value="Creatinase/aminopeptidase"/>
    <property type="match status" value="1"/>
</dbReference>
<evidence type="ECO:0000313" key="3">
    <source>
        <dbReference type="EMBL" id="PRY07345.1"/>
    </source>
</evidence>
<dbReference type="SUPFAM" id="SSF53092">
    <property type="entry name" value="Creatinase/prolidase N-terminal domain"/>
    <property type="match status" value="1"/>
</dbReference>
<feature type="domain" description="Peptidase M24" evidence="1">
    <location>
        <begin position="170"/>
        <end position="374"/>
    </location>
</feature>
<proteinExistence type="predicted"/>
<reference evidence="3 4" key="1">
    <citation type="submission" date="2018-03" db="EMBL/GenBank/DDBJ databases">
        <title>Genomic Encyclopedia of Archaeal and Bacterial Type Strains, Phase II (KMG-II): from individual species to whole genera.</title>
        <authorList>
            <person name="Goeker M."/>
        </authorList>
    </citation>
    <scope>NUCLEOTIDE SEQUENCE [LARGE SCALE GENOMIC DNA]</scope>
    <source>
        <strain evidence="3 4">DSM 19711</strain>
    </source>
</reference>
<dbReference type="OrthoDB" id="9761809at2"/>
<dbReference type="Pfam" id="PF01321">
    <property type="entry name" value="Creatinase_N"/>
    <property type="match status" value="1"/>
</dbReference>
<keyword evidence="3" id="KW-0645">Protease</keyword>
<comment type="caution">
    <text evidence="3">The sequence shown here is derived from an EMBL/GenBank/DDBJ whole genome shotgun (WGS) entry which is preliminary data.</text>
</comment>
<feature type="domain" description="Creatinase N-terminal" evidence="2">
    <location>
        <begin position="14"/>
        <end position="161"/>
    </location>
</feature>
<dbReference type="InterPro" id="IPR029149">
    <property type="entry name" value="Creatin/AminoP/Spt16_N"/>
</dbReference>
<protein>
    <submittedName>
        <fullName evidence="3">Xaa-Pro aminopeptidase</fullName>
    </submittedName>
</protein>
<accession>A0A2T0QR82</accession>
<dbReference type="AlphaFoldDB" id="A0A2T0QR82"/>
<keyword evidence="4" id="KW-1185">Reference proteome</keyword>
<dbReference type="InterPro" id="IPR050659">
    <property type="entry name" value="Peptidase_M24B"/>
</dbReference>
<name>A0A2T0QR82_9ACTN</name>
<dbReference type="Pfam" id="PF00557">
    <property type="entry name" value="Peptidase_M24"/>
    <property type="match status" value="1"/>
</dbReference>
<dbReference type="GO" id="GO:0004177">
    <property type="term" value="F:aminopeptidase activity"/>
    <property type="evidence" value="ECO:0007669"/>
    <property type="project" value="UniProtKB-KW"/>
</dbReference>
<evidence type="ECO:0000259" key="2">
    <source>
        <dbReference type="Pfam" id="PF01321"/>
    </source>
</evidence>
<keyword evidence="3" id="KW-0031">Aminopeptidase</keyword>
<dbReference type="CDD" id="cd01066">
    <property type="entry name" value="APP_MetAP"/>
    <property type="match status" value="1"/>
</dbReference>
<dbReference type="Gene3D" id="3.90.230.10">
    <property type="entry name" value="Creatinase/methionine aminopeptidase superfamily"/>
    <property type="match status" value="1"/>
</dbReference>
<keyword evidence="3" id="KW-0378">Hydrolase</keyword>
<sequence>MLTNRIPVEEFHGRWSRVQEICKERSLDALVVWSKGGGPIDMSEDVVYLANHYAVFPYCPDGPGVWSGLGAAAVVVPSTGEPTLIVGSDQWRTDNVSITDVRVSPLLPDAIVEVLRDIRATDRVGLVAGAGMTVEPYRRLLEVSPGIDWVPMDATVEQLRARKSPFEFQLLRESCEVGNAAMLAMMKTATRPGATEAEAALAAYDVVLRAGGTIIDAAIASGPNSHFYAYGQMPQWTTRTLEAGDIFNCDMYGSASEGYRWDFSRTTVTGSKPTTDQLEVIEGSIAAVEAGVSALRPGVTTGAVWDALHGVLVDRGIDIGYDIGGHSYGLAWESPWVAAGGEEVIEAGMAIAIETIAGREGVGNAKFEHNVLVHADSIELLSTSPSRPWLL</sequence>
<evidence type="ECO:0000313" key="4">
    <source>
        <dbReference type="Proteomes" id="UP000238083"/>
    </source>
</evidence>
<dbReference type="InterPro" id="IPR000994">
    <property type="entry name" value="Pept_M24"/>
</dbReference>
<dbReference type="Gene3D" id="3.40.350.10">
    <property type="entry name" value="Creatinase/prolidase N-terminal domain"/>
    <property type="match status" value="1"/>
</dbReference>
<evidence type="ECO:0000259" key="1">
    <source>
        <dbReference type="Pfam" id="PF00557"/>
    </source>
</evidence>
<dbReference type="PANTHER" id="PTHR46112">
    <property type="entry name" value="AMINOPEPTIDASE"/>
    <property type="match status" value="1"/>
</dbReference>
<gene>
    <name evidence="3" type="ORF">CLV37_1286</name>
</gene>
<dbReference type="EMBL" id="PVZF01000028">
    <property type="protein sequence ID" value="PRY07345.1"/>
    <property type="molecule type" value="Genomic_DNA"/>
</dbReference>
<organism evidence="3 4">
    <name type="scientific">Kineococcus rhizosphaerae</name>
    <dbReference type="NCBI Taxonomy" id="559628"/>
    <lineage>
        <taxon>Bacteria</taxon>
        <taxon>Bacillati</taxon>
        <taxon>Actinomycetota</taxon>
        <taxon>Actinomycetes</taxon>
        <taxon>Kineosporiales</taxon>
        <taxon>Kineosporiaceae</taxon>
        <taxon>Kineococcus</taxon>
    </lineage>
</organism>
<dbReference type="PANTHER" id="PTHR46112:SF2">
    <property type="entry name" value="XAA-PRO AMINOPEPTIDASE P-RELATED"/>
    <property type="match status" value="1"/>
</dbReference>